<name>A0A1V4HSH9_9BACL</name>
<dbReference type="EMBL" id="MBTG01000001">
    <property type="protein sequence ID" value="OPH61782.1"/>
    <property type="molecule type" value="Genomic_DNA"/>
</dbReference>
<comment type="caution">
    <text evidence="1">The sequence shown here is derived from an EMBL/GenBank/DDBJ whole genome shotgun (WGS) entry which is preliminary data.</text>
</comment>
<accession>A0A1V4HSH9</accession>
<dbReference type="RefSeq" id="WP_079408781.1">
    <property type="nucleotide sequence ID" value="NZ_MBTG01000001.1"/>
</dbReference>
<dbReference type="AlphaFoldDB" id="A0A1V4HSH9"/>
<gene>
    <name evidence="1" type="ORF">BC351_00650</name>
</gene>
<dbReference type="OrthoDB" id="2647479at2"/>
<sequence length="81" mass="9482">MSNQTSNQFSAFASLNRYFELSQISKPTQKQAEEALKQLCEMYEVKSEEELFSRSDEELTEIYLETKYKILNAAKVETDEK</sequence>
<proteinExistence type="predicted"/>
<keyword evidence="2" id="KW-1185">Reference proteome</keyword>
<reference evidence="2" key="1">
    <citation type="submission" date="2016-07" db="EMBL/GenBank/DDBJ databases">
        <authorList>
            <person name="Florea S."/>
            <person name="Webb J.S."/>
            <person name="Jaromczyk J."/>
            <person name="Schardl C.L."/>
        </authorList>
    </citation>
    <scope>NUCLEOTIDE SEQUENCE [LARGE SCALE GENOMIC DNA]</scope>
    <source>
        <strain evidence="2">CY1</strain>
    </source>
</reference>
<organism evidence="1 2">
    <name type="scientific">Paenibacillus ferrarius</name>
    <dbReference type="NCBI Taxonomy" id="1469647"/>
    <lineage>
        <taxon>Bacteria</taxon>
        <taxon>Bacillati</taxon>
        <taxon>Bacillota</taxon>
        <taxon>Bacilli</taxon>
        <taxon>Bacillales</taxon>
        <taxon>Paenibacillaceae</taxon>
        <taxon>Paenibacillus</taxon>
    </lineage>
</organism>
<dbReference type="Proteomes" id="UP000190626">
    <property type="component" value="Unassembled WGS sequence"/>
</dbReference>
<evidence type="ECO:0000313" key="2">
    <source>
        <dbReference type="Proteomes" id="UP000190626"/>
    </source>
</evidence>
<protein>
    <submittedName>
        <fullName evidence="1">Uncharacterized protein</fullName>
    </submittedName>
</protein>
<evidence type="ECO:0000313" key="1">
    <source>
        <dbReference type="EMBL" id="OPH61782.1"/>
    </source>
</evidence>
<dbReference type="STRING" id="1469647.BC351_00650"/>